<evidence type="ECO:0000256" key="1">
    <source>
        <dbReference type="SAM" id="MobiDB-lite"/>
    </source>
</evidence>
<accession>A0ABT5DYB4</accession>
<feature type="compositionally biased region" description="Low complexity" evidence="1">
    <location>
        <begin position="53"/>
        <end position="109"/>
    </location>
</feature>
<comment type="caution">
    <text evidence="2">The sequence shown here is derived from an EMBL/GenBank/DDBJ whole genome shotgun (WGS) entry which is preliminary data.</text>
</comment>
<feature type="compositionally biased region" description="Low complexity" evidence="1">
    <location>
        <begin position="30"/>
        <end position="46"/>
    </location>
</feature>
<protein>
    <submittedName>
        <fullName evidence="2">Uncharacterized protein</fullName>
    </submittedName>
</protein>
<dbReference type="RefSeq" id="WP_272085909.1">
    <property type="nucleotide sequence ID" value="NZ_JAQNDL010000001.1"/>
</dbReference>
<dbReference type="PROSITE" id="PS51257">
    <property type="entry name" value="PROKAR_LIPOPROTEIN"/>
    <property type="match status" value="1"/>
</dbReference>
<dbReference type="EMBL" id="JAQNDL010000001">
    <property type="protein sequence ID" value="MDC0717422.1"/>
    <property type="molecule type" value="Genomic_DNA"/>
</dbReference>
<feature type="region of interest" description="Disordered" evidence="1">
    <location>
        <begin position="30"/>
        <end position="116"/>
    </location>
</feature>
<name>A0ABT5DYB4_9BACT</name>
<reference evidence="2 3" key="1">
    <citation type="submission" date="2022-11" db="EMBL/GenBank/DDBJ databases">
        <title>Minimal conservation of predation-associated metabolite biosynthetic gene clusters underscores biosynthetic potential of Myxococcota including descriptions for ten novel species: Archangium lansinium sp. nov., Myxococcus landrumus sp. nov., Nannocystis bai.</title>
        <authorList>
            <person name="Ahearne A."/>
            <person name="Stevens C."/>
            <person name="Dowd S."/>
        </authorList>
    </citation>
    <scope>NUCLEOTIDE SEQUENCE [LARGE SCALE GENOMIC DNA]</scope>
    <source>
        <strain evidence="2 3">BB15-2</strain>
    </source>
</reference>
<gene>
    <name evidence="2" type="ORF">POL25_10995</name>
</gene>
<proteinExistence type="predicted"/>
<organism evidence="2 3">
    <name type="scientific">Nannocystis bainbridge</name>
    <dbReference type="NCBI Taxonomy" id="2995303"/>
    <lineage>
        <taxon>Bacteria</taxon>
        <taxon>Pseudomonadati</taxon>
        <taxon>Myxococcota</taxon>
        <taxon>Polyangia</taxon>
        <taxon>Nannocystales</taxon>
        <taxon>Nannocystaceae</taxon>
        <taxon>Nannocystis</taxon>
    </lineage>
</organism>
<keyword evidence="3" id="KW-1185">Reference proteome</keyword>
<sequence>MSPLSRPWRHLPLFACVLAGCPQVYTQGTTTEAGTSTGEPATTEPADPSASGTTLGSTAGEPTTTTTGPVDPTTGEPATTDEPATTATSTTGDDTTTTGTTGTTGEPDPGLMGEWGHACESDDDCAAILGDKAVCMTDILGFYTLPGGYCTKECTLPDAMTFYQPGNPTCAPDAMCIGASGYFEACAIECTENSQCPREGYECRLLPQIGQPGDPLFCLMIDE</sequence>
<dbReference type="Proteomes" id="UP001221686">
    <property type="component" value="Unassembled WGS sequence"/>
</dbReference>
<evidence type="ECO:0000313" key="3">
    <source>
        <dbReference type="Proteomes" id="UP001221686"/>
    </source>
</evidence>
<evidence type="ECO:0000313" key="2">
    <source>
        <dbReference type="EMBL" id="MDC0717422.1"/>
    </source>
</evidence>